<name>A0A8T4IW48_9ACTN</name>
<gene>
    <name evidence="2" type="ORF">KDA82_26005</name>
</gene>
<dbReference type="InterPro" id="IPR011024">
    <property type="entry name" value="G_crystallin-like"/>
</dbReference>
<reference evidence="2" key="1">
    <citation type="submission" date="2021-04" db="EMBL/GenBank/DDBJ databases">
        <title>Sequencing of actinobacteria type strains.</title>
        <authorList>
            <person name="Nguyen G.-S."/>
            <person name="Wentzel A."/>
        </authorList>
    </citation>
    <scope>NUCLEOTIDE SEQUENCE</scope>
    <source>
        <strain evidence="2">DSM 42095</strain>
    </source>
</reference>
<dbReference type="Gene3D" id="2.60.20.10">
    <property type="entry name" value="Crystallins"/>
    <property type="match status" value="1"/>
</dbReference>
<sequence>MALLAGAMTVPSAQAAEPEGSTDTTAPRHCALDTRTGTEKCFSTFTEAVETASGGRIDDAPASARKAAKDSGFQAEAKSLGANRTAAAEGDIIQGTFFDDSQFGGDSLTVYGEALCEKDGWVDFQHDLEDGWKNRISSVQPWGDCWIWLYPEPNLGGDRDGPFKENTGDIGSLMNDRTQSIGFS</sequence>
<evidence type="ECO:0000313" key="2">
    <source>
        <dbReference type="EMBL" id="MBR7676399.1"/>
    </source>
</evidence>
<dbReference type="Proteomes" id="UP000675554">
    <property type="component" value="Unassembled WGS sequence"/>
</dbReference>
<dbReference type="AlphaFoldDB" id="A0A8T4IW48"/>
<organism evidence="2 3">
    <name type="scientific">Streptomyces daliensis</name>
    <dbReference type="NCBI Taxonomy" id="299421"/>
    <lineage>
        <taxon>Bacteria</taxon>
        <taxon>Bacillati</taxon>
        <taxon>Actinomycetota</taxon>
        <taxon>Actinomycetes</taxon>
        <taxon>Kitasatosporales</taxon>
        <taxon>Streptomycetaceae</taxon>
        <taxon>Streptomyces</taxon>
    </lineage>
</organism>
<evidence type="ECO:0000256" key="1">
    <source>
        <dbReference type="SAM" id="MobiDB-lite"/>
    </source>
</evidence>
<protein>
    <submittedName>
        <fullName evidence="2">Uncharacterized protein</fullName>
    </submittedName>
</protein>
<comment type="caution">
    <text evidence="2">The sequence shown here is derived from an EMBL/GenBank/DDBJ whole genome shotgun (WGS) entry which is preliminary data.</text>
</comment>
<proteinExistence type="predicted"/>
<dbReference type="SUPFAM" id="SSF49695">
    <property type="entry name" value="gamma-Crystallin-like"/>
    <property type="match status" value="1"/>
</dbReference>
<feature type="region of interest" description="Disordered" evidence="1">
    <location>
        <begin position="1"/>
        <end position="29"/>
    </location>
</feature>
<evidence type="ECO:0000313" key="3">
    <source>
        <dbReference type="Proteomes" id="UP000675554"/>
    </source>
</evidence>
<dbReference type="EMBL" id="JAGSMN010000657">
    <property type="protein sequence ID" value="MBR7676399.1"/>
    <property type="molecule type" value="Genomic_DNA"/>
</dbReference>
<keyword evidence="3" id="KW-1185">Reference proteome</keyword>
<accession>A0A8T4IW48</accession>